<evidence type="ECO:0000256" key="9">
    <source>
        <dbReference type="SAM" id="Phobius"/>
    </source>
</evidence>
<dbReference type="SUPFAM" id="SSF58104">
    <property type="entry name" value="Methyl-accepting chemotaxis protein (MCP) signaling domain"/>
    <property type="match status" value="1"/>
</dbReference>
<accession>A0ABU5DCK7</accession>
<evidence type="ECO:0000256" key="8">
    <source>
        <dbReference type="PROSITE-ProRule" id="PRU00284"/>
    </source>
</evidence>
<dbReference type="InterPro" id="IPR033480">
    <property type="entry name" value="sCache_2"/>
</dbReference>
<keyword evidence="8" id="KW-0807">Transducer</keyword>
<dbReference type="InterPro" id="IPR004089">
    <property type="entry name" value="MCPsignal_dom"/>
</dbReference>
<evidence type="ECO:0000256" key="6">
    <source>
        <dbReference type="ARBA" id="ARBA00023136"/>
    </source>
</evidence>
<dbReference type="PROSITE" id="PS50111">
    <property type="entry name" value="CHEMOTAXIS_TRANSDUC_2"/>
    <property type="match status" value="1"/>
</dbReference>
<gene>
    <name evidence="12" type="ORF">SNE35_05870</name>
</gene>
<dbReference type="Proteomes" id="UP001285263">
    <property type="component" value="Unassembled WGS sequence"/>
</dbReference>
<dbReference type="InterPro" id="IPR004090">
    <property type="entry name" value="Chemotax_Me-accpt_rcpt"/>
</dbReference>
<feature type="domain" description="HAMP" evidence="11">
    <location>
        <begin position="212"/>
        <end position="264"/>
    </location>
</feature>
<dbReference type="RefSeq" id="WP_320421930.1">
    <property type="nucleotide sequence ID" value="NZ_JAXCLA010000002.1"/>
</dbReference>
<protein>
    <submittedName>
        <fullName evidence="12">Methyl-accepting chemotaxis protein</fullName>
    </submittedName>
</protein>
<feature type="domain" description="Methyl-accepting transducer" evidence="10">
    <location>
        <begin position="269"/>
        <end position="498"/>
    </location>
</feature>
<dbReference type="PRINTS" id="PR00260">
    <property type="entry name" value="CHEMTRNSDUCR"/>
</dbReference>
<evidence type="ECO:0000256" key="2">
    <source>
        <dbReference type="ARBA" id="ARBA00022475"/>
    </source>
</evidence>
<dbReference type="Gene3D" id="1.10.287.950">
    <property type="entry name" value="Methyl-accepting chemotaxis protein"/>
    <property type="match status" value="1"/>
</dbReference>
<sequence length="517" mass="54123">MSTSKMMLATRLRLAVGLVLLGFVAVIVLLSLRASDSLMSVRMQTTVDQVKGAEAIARDFLAKAKSGAISEDEAKKQAAAAIGKIRYSGTEYVWINDMRPVMVMHPIKPEMAGQDLSGNKDPNGKALFVEMVQAVKANGSGYVDYLWPKPGASEPVPKRSFVLGFQPWGWVIGSGVYVDDVAAVAHRDAQLTLVLVVVAGIAALVGVEVFVRGLRQRLGTMREAVHAVASGDLRGRIDAGSADEIGLVLTEVQAMQRRLAELVRGIREATESIGVASGEVALGSQDLSARTEQTAANLQQTSASMQELVAQVRHSSEAAQQTNALADTAAGQARAGAAVMSEVVATMDGISASSRKISDITAVIDGVAFQTNILALNAAVEAARAGEQGRGFAVVAAEVRSLAQRSAQAAREIKALISESVERVDAGSQQVGRGGESMTQILSAVQRVSSTVNEISEASVGQSDGIAQVNQAVANLDSMTQQNAALVEQTAAAAESLKQQAAMLGEMVKVFRVAEAG</sequence>
<dbReference type="InterPro" id="IPR051310">
    <property type="entry name" value="MCP_chemotaxis"/>
</dbReference>
<dbReference type="SMART" id="SM00283">
    <property type="entry name" value="MA"/>
    <property type="match status" value="1"/>
</dbReference>
<evidence type="ECO:0000313" key="12">
    <source>
        <dbReference type="EMBL" id="MDY0744020.1"/>
    </source>
</evidence>
<keyword evidence="2" id="KW-1003">Cell membrane</keyword>
<dbReference type="PROSITE" id="PS50885">
    <property type="entry name" value="HAMP"/>
    <property type="match status" value="1"/>
</dbReference>
<dbReference type="EMBL" id="JAXCLA010000002">
    <property type="protein sequence ID" value="MDY0744020.1"/>
    <property type="molecule type" value="Genomic_DNA"/>
</dbReference>
<dbReference type="Pfam" id="PF00015">
    <property type="entry name" value="MCPsignal"/>
    <property type="match status" value="1"/>
</dbReference>
<evidence type="ECO:0000313" key="13">
    <source>
        <dbReference type="Proteomes" id="UP001285263"/>
    </source>
</evidence>
<evidence type="ECO:0000259" key="10">
    <source>
        <dbReference type="PROSITE" id="PS50111"/>
    </source>
</evidence>
<comment type="subcellular location">
    <subcellularLocation>
        <location evidence="1">Cell membrane</location>
        <topology evidence="1">Multi-pass membrane protein</topology>
    </subcellularLocation>
</comment>
<dbReference type="CDD" id="cd11386">
    <property type="entry name" value="MCP_signal"/>
    <property type="match status" value="1"/>
</dbReference>
<dbReference type="SMART" id="SM00304">
    <property type="entry name" value="HAMP"/>
    <property type="match status" value="1"/>
</dbReference>
<keyword evidence="13" id="KW-1185">Reference proteome</keyword>
<evidence type="ECO:0000256" key="1">
    <source>
        <dbReference type="ARBA" id="ARBA00004651"/>
    </source>
</evidence>
<keyword evidence="6 9" id="KW-0472">Membrane</keyword>
<keyword evidence="4 9" id="KW-0812">Transmembrane</keyword>
<dbReference type="Pfam" id="PF00672">
    <property type="entry name" value="HAMP"/>
    <property type="match status" value="1"/>
</dbReference>
<dbReference type="CDD" id="cd06225">
    <property type="entry name" value="HAMP"/>
    <property type="match status" value="1"/>
</dbReference>
<evidence type="ECO:0000256" key="7">
    <source>
        <dbReference type="ARBA" id="ARBA00029447"/>
    </source>
</evidence>
<dbReference type="Pfam" id="PF17200">
    <property type="entry name" value="sCache_2"/>
    <property type="match status" value="1"/>
</dbReference>
<reference evidence="12 13" key="1">
    <citation type="submission" date="2023-11" db="EMBL/GenBank/DDBJ databases">
        <title>Paucibacter sp. nov., isolated from fresh soil in Korea.</title>
        <authorList>
            <person name="Le N.T.T."/>
        </authorList>
    </citation>
    <scope>NUCLEOTIDE SEQUENCE [LARGE SCALE GENOMIC DNA]</scope>
    <source>
        <strain evidence="12 13">R3-3</strain>
    </source>
</reference>
<evidence type="ECO:0000256" key="5">
    <source>
        <dbReference type="ARBA" id="ARBA00022989"/>
    </source>
</evidence>
<proteinExistence type="inferred from homology"/>
<feature type="transmembrane region" description="Helical" evidence="9">
    <location>
        <begin position="191"/>
        <end position="211"/>
    </location>
</feature>
<keyword evidence="3" id="KW-0488">Methylation</keyword>
<dbReference type="PANTHER" id="PTHR43531">
    <property type="entry name" value="PROTEIN ICFG"/>
    <property type="match status" value="1"/>
</dbReference>
<dbReference type="PANTHER" id="PTHR43531:SF14">
    <property type="entry name" value="METHYL-ACCEPTING CHEMOTAXIS PROTEIN I-RELATED"/>
    <property type="match status" value="1"/>
</dbReference>
<comment type="similarity">
    <text evidence="7">Belongs to the methyl-accepting chemotaxis (MCP) protein family.</text>
</comment>
<evidence type="ECO:0000256" key="3">
    <source>
        <dbReference type="ARBA" id="ARBA00022481"/>
    </source>
</evidence>
<evidence type="ECO:0000259" key="11">
    <source>
        <dbReference type="PROSITE" id="PS50885"/>
    </source>
</evidence>
<dbReference type="SMART" id="SM01049">
    <property type="entry name" value="Cache_2"/>
    <property type="match status" value="1"/>
</dbReference>
<organism evidence="12 13">
    <name type="scientific">Roseateles agri</name>
    <dbReference type="NCBI Taxonomy" id="3098619"/>
    <lineage>
        <taxon>Bacteria</taxon>
        <taxon>Pseudomonadati</taxon>
        <taxon>Pseudomonadota</taxon>
        <taxon>Betaproteobacteria</taxon>
        <taxon>Burkholderiales</taxon>
        <taxon>Sphaerotilaceae</taxon>
        <taxon>Roseateles</taxon>
    </lineage>
</organism>
<evidence type="ECO:0000256" key="4">
    <source>
        <dbReference type="ARBA" id="ARBA00022692"/>
    </source>
</evidence>
<comment type="caution">
    <text evidence="12">The sequence shown here is derived from an EMBL/GenBank/DDBJ whole genome shotgun (WGS) entry which is preliminary data.</text>
</comment>
<dbReference type="Gene3D" id="3.30.450.20">
    <property type="entry name" value="PAS domain"/>
    <property type="match status" value="1"/>
</dbReference>
<name>A0ABU5DCK7_9BURK</name>
<keyword evidence="5 9" id="KW-1133">Transmembrane helix</keyword>
<dbReference type="InterPro" id="IPR003660">
    <property type="entry name" value="HAMP_dom"/>
</dbReference>